<dbReference type="Proteomes" id="UP000064893">
    <property type="component" value="Chromosome"/>
</dbReference>
<dbReference type="OrthoDB" id="1110381at2"/>
<dbReference type="EMBL" id="CP013118">
    <property type="protein sequence ID" value="ALO17000.1"/>
    <property type="molecule type" value="Genomic_DNA"/>
</dbReference>
<dbReference type="AlphaFoldDB" id="A0A0S2I3I1"/>
<dbReference type="InterPro" id="IPR011659">
    <property type="entry name" value="WD40"/>
</dbReference>
<evidence type="ECO:0000313" key="2">
    <source>
        <dbReference type="Proteomes" id="UP000064893"/>
    </source>
</evidence>
<dbReference type="STRING" id="1307839.L21SP5_03387"/>
<proteinExistence type="predicted"/>
<reference evidence="1 2" key="1">
    <citation type="submission" date="2015-11" db="EMBL/GenBank/DDBJ databases">
        <title>Description and complete genome sequence of a novel strain predominating in hypersaline microbial mats and representing a new family of the Bacteriodetes phylum.</title>
        <authorList>
            <person name="Spring S."/>
            <person name="Bunk B."/>
            <person name="Sproer C."/>
            <person name="Klenk H.-P."/>
        </authorList>
    </citation>
    <scope>NUCLEOTIDE SEQUENCE [LARGE SCALE GENOMIC DNA]</scope>
    <source>
        <strain evidence="1 2">L21-Spi-D4</strain>
    </source>
</reference>
<dbReference type="SUPFAM" id="SSF82171">
    <property type="entry name" value="DPP6 N-terminal domain-like"/>
    <property type="match status" value="1"/>
</dbReference>
<dbReference type="PATRIC" id="fig|1307839.3.peg.3563"/>
<dbReference type="InterPro" id="IPR011990">
    <property type="entry name" value="TPR-like_helical_dom_sf"/>
</dbReference>
<organism evidence="1 2">
    <name type="scientific">Salinivirga cyanobacteriivorans</name>
    <dbReference type="NCBI Taxonomy" id="1307839"/>
    <lineage>
        <taxon>Bacteria</taxon>
        <taxon>Pseudomonadati</taxon>
        <taxon>Bacteroidota</taxon>
        <taxon>Bacteroidia</taxon>
        <taxon>Bacteroidales</taxon>
        <taxon>Salinivirgaceae</taxon>
        <taxon>Salinivirga</taxon>
    </lineage>
</organism>
<protein>
    <submittedName>
        <fullName evidence="1">WD40-like Beta Propeller Repeat</fullName>
    </submittedName>
</protein>
<dbReference type="KEGG" id="blq:L21SP5_03387"/>
<evidence type="ECO:0000313" key="1">
    <source>
        <dbReference type="EMBL" id="ALO17000.1"/>
    </source>
</evidence>
<dbReference type="RefSeq" id="WP_057954334.1">
    <property type="nucleotide sequence ID" value="NZ_CP013118.1"/>
</dbReference>
<gene>
    <name evidence="1" type="ORF">L21SP5_03387</name>
</gene>
<keyword evidence="2" id="KW-1185">Reference proteome</keyword>
<dbReference type="Gene3D" id="1.25.40.10">
    <property type="entry name" value="Tetratricopeptide repeat domain"/>
    <property type="match status" value="1"/>
</dbReference>
<name>A0A0S2I3I1_9BACT</name>
<accession>A0A0S2I3I1</accession>
<dbReference type="SUPFAM" id="SSF48452">
    <property type="entry name" value="TPR-like"/>
    <property type="match status" value="1"/>
</dbReference>
<dbReference type="Pfam" id="PF07676">
    <property type="entry name" value="PD40"/>
    <property type="match status" value="3"/>
</dbReference>
<sequence>MQKRIIYFFSVILFLFVNGLSAQDPEMELIRKYAENSFENGDYEFALENYLKLYENNKDDININFRLGVCYTKTNDNKTGGISHLEYVVSHNNFPTDAYYYLGESYMYAYRFTEAVEAFYEYKISGLNDELLAQADRKITMADNALQFITVPVKVDFERLDSTVNSTMNDYRPFVIDEGERMIFSSDYRYVDELEVYISDIYTTEQKNDGWEQAEFWEGNNYEHEEIVGVSPDWDNFAIYSNGDFSTHDISFGNIKRRGIEREKKDFPTDKINTRDFEHGATINKEGNVIYFASNRPGGFGGFDIYKIVKDDDDNWGEPENLGAAINTEYDENFPSFSQDEQTLFFSTKGHASIGGYDLFQANYNAQEDKWAGVRTLGVPINTPYDEMGISFEEDGKVGYIAANRNEGLGKMDIYKVTIDQDATPTIISGSLMVGTEDNAVPYSDEYNKVFVTLYDKFGNVYSRYEAQEGGTFFATIPPGEYTLEIYIDGSDYKYTEDMKIIDTGEDQILPETYFIRP</sequence>